<dbReference type="GO" id="GO:0005524">
    <property type="term" value="F:ATP binding"/>
    <property type="evidence" value="ECO:0007669"/>
    <property type="project" value="InterPro"/>
</dbReference>
<evidence type="ECO:0000313" key="3">
    <source>
        <dbReference type="Proteomes" id="UP000887574"/>
    </source>
</evidence>
<dbReference type="SUPFAM" id="SSF52540">
    <property type="entry name" value="P-loop containing nucleoside triphosphate hydrolases"/>
    <property type="match status" value="1"/>
</dbReference>
<accession>A0A915DNS0</accession>
<keyword evidence="3" id="KW-1185">Reference proteome</keyword>
<dbReference type="PANTHER" id="PTHR10803:SF3">
    <property type="entry name" value="ATPASE GET3"/>
    <property type="match status" value="1"/>
</dbReference>
<evidence type="ECO:0000313" key="4">
    <source>
        <dbReference type="WBParaSite" id="jg2138"/>
    </source>
</evidence>
<reference evidence="4" key="1">
    <citation type="submission" date="2022-11" db="UniProtKB">
        <authorList>
            <consortium name="WormBaseParasite"/>
        </authorList>
    </citation>
    <scope>IDENTIFICATION</scope>
</reference>
<dbReference type="CDD" id="cd02035">
    <property type="entry name" value="ArsA"/>
    <property type="match status" value="1"/>
</dbReference>
<organism evidence="3 4">
    <name type="scientific">Ditylenchus dipsaci</name>
    <dbReference type="NCBI Taxonomy" id="166011"/>
    <lineage>
        <taxon>Eukaryota</taxon>
        <taxon>Metazoa</taxon>
        <taxon>Ecdysozoa</taxon>
        <taxon>Nematoda</taxon>
        <taxon>Chromadorea</taxon>
        <taxon>Rhabditida</taxon>
        <taxon>Tylenchina</taxon>
        <taxon>Tylenchomorpha</taxon>
        <taxon>Sphaerularioidea</taxon>
        <taxon>Anguinidae</taxon>
        <taxon>Anguininae</taxon>
        <taxon>Ditylenchus</taxon>
    </lineage>
</organism>
<comment type="similarity">
    <text evidence="1">Belongs to the arsA ATPase family.</text>
</comment>
<proteinExistence type="inferred from homology"/>
<dbReference type="PANTHER" id="PTHR10803">
    <property type="entry name" value="ARSENICAL PUMP-DRIVING ATPASE ARSENITE-TRANSLOCATING ATPASE"/>
    <property type="match status" value="1"/>
</dbReference>
<dbReference type="Proteomes" id="UP000887574">
    <property type="component" value="Unplaced"/>
</dbReference>
<dbReference type="GO" id="GO:0016887">
    <property type="term" value="F:ATP hydrolysis activity"/>
    <property type="evidence" value="ECO:0007669"/>
    <property type="project" value="InterPro"/>
</dbReference>
<dbReference type="Pfam" id="PF02374">
    <property type="entry name" value="ArsA_ATPase"/>
    <property type="match status" value="1"/>
</dbReference>
<protein>
    <submittedName>
        <fullName evidence="4">Anion-transporting ATPase-like domain-containing protein</fullName>
    </submittedName>
</protein>
<dbReference type="InterPro" id="IPR027417">
    <property type="entry name" value="P-loop_NTPase"/>
</dbReference>
<evidence type="ECO:0000256" key="1">
    <source>
        <dbReference type="ARBA" id="ARBA00011040"/>
    </source>
</evidence>
<dbReference type="Gene3D" id="3.40.50.300">
    <property type="entry name" value="P-loop containing nucleotide triphosphate hydrolases"/>
    <property type="match status" value="1"/>
</dbReference>
<dbReference type="GO" id="GO:0071816">
    <property type="term" value="P:tail-anchored membrane protein insertion into ER membrane"/>
    <property type="evidence" value="ECO:0007669"/>
    <property type="project" value="TreeGrafter"/>
</dbReference>
<dbReference type="InterPro" id="IPR016300">
    <property type="entry name" value="ATPase_ArsA/GET3"/>
</dbReference>
<feature type="domain" description="ArsA/GET3 Anion-transporting ATPase-like" evidence="2">
    <location>
        <begin position="89"/>
        <end position="197"/>
    </location>
</feature>
<evidence type="ECO:0000259" key="2">
    <source>
        <dbReference type="Pfam" id="PF02374"/>
    </source>
</evidence>
<dbReference type="GO" id="GO:0043529">
    <property type="term" value="C:GET complex"/>
    <property type="evidence" value="ECO:0007669"/>
    <property type="project" value="TreeGrafter"/>
</dbReference>
<dbReference type="AlphaFoldDB" id="A0A915DNS0"/>
<dbReference type="WBParaSite" id="jg2138">
    <property type="protein sequence ID" value="jg2138"/>
    <property type="gene ID" value="jg2138"/>
</dbReference>
<name>A0A915DNS0_9BILA</name>
<sequence>MRIEGDAFNQKFTKTPIKVNGFDNLFAMEVDGSGTEASPDLAPPGLSSDSDIFSMGKNMLSEMAGGLPGIDEATSFSQMIKLVQSMDFEFPSLIEKSLGKLLTLKTQFMPMLSQMGPMLGLGDFSADQATNKLEETLSVVRTINAQFKDPELTTFVCVCIAEFLSMYETERLIQELTKKEIDTHNIIVNQLLFPDRNPADGVLSAASVMPDSKFSRSIWTRLRIFMMTSILQSFLYLKARFVVHSRLKTSVSGLWCKAIHR</sequence>
<dbReference type="InterPro" id="IPR025723">
    <property type="entry name" value="ArsA/GET3_ATPase-like"/>
</dbReference>